<name>A0A7X6JY99_9RHOB</name>
<proteinExistence type="predicted"/>
<feature type="signal peptide" evidence="1">
    <location>
        <begin position="1"/>
        <end position="23"/>
    </location>
</feature>
<dbReference type="SUPFAM" id="SSF56524">
    <property type="entry name" value="Oxidoreductase molybdopterin-binding domain"/>
    <property type="match status" value="1"/>
</dbReference>
<dbReference type="RefSeq" id="WP_168621946.1">
    <property type="nucleotide sequence ID" value="NZ_JAAZQQ010000001.1"/>
</dbReference>
<evidence type="ECO:0000313" key="3">
    <source>
        <dbReference type="Proteomes" id="UP000526408"/>
    </source>
</evidence>
<dbReference type="Proteomes" id="UP000526408">
    <property type="component" value="Unassembled WGS sequence"/>
</dbReference>
<keyword evidence="3" id="KW-1185">Reference proteome</keyword>
<protein>
    <submittedName>
        <fullName evidence="2">Oxidoreductase</fullName>
    </submittedName>
</protein>
<organism evidence="2 3">
    <name type="scientific">Roseicyclus persicicus</name>
    <dbReference type="NCBI Taxonomy" id="2650661"/>
    <lineage>
        <taxon>Bacteria</taxon>
        <taxon>Pseudomonadati</taxon>
        <taxon>Pseudomonadota</taxon>
        <taxon>Alphaproteobacteria</taxon>
        <taxon>Rhodobacterales</taxon>
        <taxon>Roseobacteraceae</taxon>
        <taxon>Roseicyclus</taxon>
    </lineage>
</organism>
<dbReference type="InterPro" id="IPR036374">
    <property type="entry name" value="OxRdtase_Mopterin-bd_sf"/>
</dbReference>
<reference evidence="2 3" key="1">
    <citation type="submission" date="2020-04" db="EMBL/GenBank/DDBJ databases">
        <authorList>
            <person name="Yoon J."/>
        </authorList>
    </citation>
    <scope>NUCLEOTIDE SEQUENCE [LARGE SCALE GENOMIC DNA]</scope>
    <source>
        <strain evidence="2 3">KMU-115</strain>
    </source>
</reference>
<feature type="chain" id="PRO_5031564310" evidence="1">
    <location>
        <begin position="24"/>
        <end position="169"/>
    </location>
</feature>
<sequence>MFTRQIVRSMVLGAALFAAGAAAALEPAEGEVLLTVTGAIAHTNADGAAQFDLALLEGFETVAIETTTIWTEGVQVFEGVELADLLAAVGAEGATLRAIALNDYAVDIPVADAVEGGPIIAFLRNGETMSLREKGPLWVIYPFDSNPEYQTEQIYARSIWQLDRIEVQP</sequence>
<keyword evidence="1" id="KW-0732">Signal</keyword>
<accession>A0A7X6JY99</accession>
<gene>
    <name evidence="2" type="ORF">HCU73_03210</name>
</gene>
<evidence type="ECO:0000256" key="1">
    <source>
        <dbReference type="SAM" id="SignalP"/>
    </source>
</evidence>
<dbReference type="Gene3D" id="3.90.420.10">
    <property type="entry name" value="Oxidoreductase, molybdopterin-binding domain"/>
    <property type="match status" value="1"/>
</dbReference>
<dbReference type="AlphaFoldDB" id="A0A7X6JY99"/>
<evidence type="ECO:0000313" key="2">
    <source>
        <dbReference type="EMBL" id="NKX43588.1"/>
    </source>
</evidence>
<comment type="caution">
    <text evidence="2">The sequence shown here is derived from an EMBL/GenBank/DDBJ whole genome shotgun (WGS) entry which is preliminary data.</text>
</comment>
<dbReference type="EMBL" id="JAAZQQ010000001">
    <property type="protein sequence ID" value="NKX43588.1"/>
    <property type="molecule type" value="Genomic_DNA"/>
</dbReference>